<evidence type="ECO:0000256" key="3">
    <source>
        <dbReference type="SAM" id="Phobius"/>
    </source>
</evidence>
<evidence type="ECO:0000256" key="1">
    <source>
        <dbReference type="PROSITE-ProRule" id="PRU00339"/>
    </source>
</evidence>
<gene>
    <name evidence="5" type="ORF">FHP25_03195</name>
</gene>
<dbReference type="PANTHER" id="PTHR22550:SF14">
    <property type="entry name" value="VWFA DOMAIN-CONTAINING PROTEIN"/>
    <property type="match status" value="1"/>
</dbReference>
<name>A0A5C8PTI6_9HYPH</name>
<protein>
    <submittedName>
        <fullName evidence="5">VWA domain-containing protein</fullName>
    </submittedName>
</protein>
<dbReference type="InterPro" id="IPR036465">
    <property type="entry name" value="vWFA_dom_sf"/>
</dbReference>
<evidence type="ECO:0000313" key="5">
    <source>
        <dbReference type="EMBL" id="TXL81547.1"/>
    </source>
</evidence>
<feature type="compositionally biased region" description="Basic and acidic residues" evidence="2">
    <location>
        <begin position="458"/>
        <end position="489"/>
    </location>
</feature>
<dbReference type="InterPro" id="IPR050768">
    <property type="entry name" value="UPF0353/GerABKA_families"/>
</dbReference>
<evidence type="ECO:0000259" key="4">
    <source>
        <dbReference type="SMART" id="SM00327"/>
    </source>
</evidence>
<feature type="transmembrane region" description="Helical" evidence="3">
    <location>
        <begin position="35"/>
        <end position="52"/>
    </location>
</feature>
<dbReference type="EMBL" id="VDUZ01000003">
    <property type="protein sequence ID" value="TXL81547.1"/>
    <property type="molecule type" value="Genomic_DNA"/>
</dbReference>
<reference evidence="5 6" key="1">
    <citation type="submission" date="2019-06" db="EMBL/GenBank/DDBJ databases">
        <title>New taxonomy in bacterial strain CC-CFT640, isolated from vineyard.</title>
        <authorList>
            <person name="Lin S.-Y."/>
            <person name="Tsai C.-F."/>
            <person name="Young C.-C."/>
        </authorList>
    </citation>
    <scope>NUCLEOTIDE SEQUENCE [LARGE SCALE GENOMIC DNA]</scope>
    <source>
        <strain evidence="5 6">CC-CFT640</strain>
    </source>
</reference>
<organism evidence="5 6">
    <name type="scientific">Vineibacter terrae</name>
    <dbReference type="NCBI Taxonomy" id="2586908"/>
    <lineage>
        <taxon>Bacteria</taxon>
        <taxon>Pseudomonadati</taxon>
        <taxon>Pseudomonadota</taxon>
        <taxon>Alphaproteobacteria</taxon>
        <taxon>Hyphomicrobiales</taxon>
        <taxon>Vineibacter</taxon>
    </lineage>
</organism>
<dbReference type="InterPro" id="IPR019734">
    <property type="entry name" value="TPR_rpt"/>
</dbReference>
<evidence type="ECO:0000256" key="2">
    <source>
        <dbReference type="SAM" id="MobiDB-lite"/>
    </source>
</evidence>
<dbReference type="SMART" id="SM00327">
    <property type="entry name" value="VWA"/>
    <property type="match status" value="1"/>
</dbReference>
<dbReference type="Proteomes" id="UP000321638">
    <property type="component" value="Unassembled WGS sequence"/>
</dbReference>
<proteinExistence type="predicted"/>
<dbReference type="SUPFAM" id="SSF48452">
    <property type="entry name" value="TPR-like"/>
    <property type="match status" value="1"/>
</dbReference>
<dbReference type="Gene3D" id="1.25.40.10">
    <property type="entry name" value="Tetratricopeptide repeat domain"/>
    <property type="match status" value="1"/>
</dbReference>
<dbReference type="InterPro" id="IPR002035">
    <property type="entry name" value="VWF_A"/>
</dbReference>
<comment type="caution">
    <text evidence="5">The sequence shown here is derived from an EMBL/GenBank/DDBJ whole genome shotgun (WGS) entry which is preliminary data.</text>
</comment>
<accession>A0A5C8PTI6</accession>
<keyword evidence="1" id="KW-0802">TPR repeat</keyword>
<dbReference type="PANTHER" id="PTHR22550">
    <property type="entry name" value="SPORE GERMINATION PROTEIN"/>
    <property type="match status" value="1"/>
</dbReference>
<feature type="region of interest" description="Disordered" evidence="2">
    <location>
        <begin position="458"/>
        <end position="495"/>
    </location>
</feature>
<sequence>MVVRNASWFDKLTMKRSAKGAFAMPDAFPFHFLRPWWLIALLPAIAMLVQILRRDRAEAQWRGAIEPHLLKHLVVRPQGLGLVRPAHLVAAALVIGTIALAGPSWRRELPPFVEDKAPLMIALDVSASMGGTDVAPSRLERAKQKIRDLLGARAGARTGLVAYAGSAHLVMPLTDDRAVIEPFLMALAPGLMPVQGKKAVAALTLAAGALAPEPVAGTILLVADDVVGADAAAVQQAAGRNGVVILRVMQPGAAGQMDSSLRSQSVAVTVDDDDIHTLEGRIETHYQAAQAEQVGARWRDEGYWLVLPVALLGLFWFRRGSTVPWVLLVAFALAPAPPARAQEQAAPKFLDLWLTLDQQGRLAFDRGDNAAAAKLFTDPMWRGIAAYRAFDYLAAAEAFRKIDTVEGHFALGNAEAHNHAWEKAIKAYEEVLAAQPGHAAAKQNLAIVRAALEAAEAKRRKEEKGEQPPDMKADETKVDPKQKGGKRVEVQPQDVTTEGAAEAWMRAVQTSPADFLKLKFAIQAAKP</sequence>
<keyword evidence="6" id="KW-1185">Reference proteome</keyword>
<keyword evidence="3" id="KW-0472">Membrane</keyword>
<dbReference type="Gene3D" id="3.40.50.410">
    <property type="entry name" value="von Willebrand factor, type A domain"/>
    <property type="match status" value="1"/>
</dbReference>
<feature type="transmembrane region" description="Helical" evidence="3">
    <location>
        <begin position="86"/>
        <end position="105"/>
    </location>
</feature>
<dbReference type="OrthoDB" id="9807628at2"/>
<feature type="domain" description="VWFA" evidence="4">
    <location>
        <begin position="116"/>
        <end position="283"/>
    </location>
</feature>
<dbReference type="SUPFAM" id="SSF53300">
    <property type="entry name" value="vWA-like"/>
    <property type="match status" value="1"/>
</dbReference>
<dbReference type="AlphaFoldDB" id="A0A5C8PTI6"/>
<dbReference type="PROSITE" id="PS50005">
    <property type="entry name" value="TPR"/>
    <property type="match status" value="1"/>
</dbReference>
<keyword evidence="3" id="KW-1133">Transmembrane helix</keyword>
<feature type="repeat" description="TPR" evidence="1">
    <location>
        <begin position="405"/>
        <end position="438"/>
    </location>
</feature>
<dbReference type="InterPro" id="IPR011990">
    <property type="entry name" value="TPR-like_helical_dom_sf"/>
</dbReference>
<evidence type="ECO:0000313" key="6">
    <source>
        <dbReference type="Proteomes" id="UP000321638"/>
    </source>
</evidence>
<keyword evidence="3" id="KW-0812">Transmembrane</keyword>
<dbReference type="Pfam" id="PF13519">
    <property type="entry name" value="VWA_2"/>
    <property type="match status" value="1"/>
</dbReference>